<dbReference type="GO" id="GO:0010008">
    <property type="term" value="C:endosome membrane"/>
    <property type="evidence" value="ECO:0007669"/>
    <property type="project" value="TreeGrafter"/>
</dbReference>
<keyword evidence="3" id="KW-1185">Reference proteome</keyword>
<name>A0A0B2VZF8_TOXCA</name>
<dbReference type="Proteomes" id="UP000031036">
    <property type="component" value="Unassembled WGS sequence"/>
</dbReference>
<proteinExistence type="predicted"/>
<dbReference type="SUPFAM" id="SSF53474">
    <property type="entry name" value="alpha/beta-Hydrolases"/>
    <property type="match status" value="1"/>
</dbReference>
<reference evidence="2 3" key="1">
    <citation type="submission" date="2014-11" db="EMBL/GenBank/DDBJ databases">
        <title>Genetic blueprint of the zoonotic pathogen Toxocara canis.</title>
        <authorList>
            <person name="Zhu X.-Q."/>
            <person name="Korhonen P.K."/>
            <person name="Cai H."/>
            <person name="Young N.D."/>
            <person name="Nejsum P."/>
            <person name="von Samson-Himmelstjerna G."/>
            <person name="Boag P.R."/>
            <person name="Tan P."/>
            <person name="Li Q."/>
            <person name="Min J."/>
            <person name="Yang Y."/>
            <person name="Wang X."/>
            <person name="Fang X."/>
            <person name="Hall R.S."/>
            <person name="Hofmann A."/>
            <person name="Sternberg P.W."/>
            <person name="Jex A.R."/>
            <person name="Gasser R.B."/>
        </authorList>
    </citation>
    <scope>NUCLEOTIDE SEQUENCE [LARGE SCALE GENOMIC DNA]</scope>
    <source>
        <strain evidence="2">PN_DK_2014</strain>
    </source>
</reference>
<protein>
    <submittedName>
        <fullName evidence="2">Alpha/beta hydrolase domain-containing protein 17A</fullName>
    </submittedName>
</protein>
<dbReference type="GO" id="GO:0005886">
    <property type="term" value="C:plasma membrane"/>
    <property type="evidence" value="ECO:0007669"/>
    <property type="project" value="TreeGrafter"/>
</dbReference>
<feature type="domain" description="Phospholipase/carboxylesterase/thioesterase" evidence="1">
    <location>
        <begin position="6"/>
        <end position="90"/>
    </location>
</feature>
<dbReference type="OMA" id="WIRIRQF"/>
<accession>A0A0B2VZF8</accession>
<evidence type="ECO:0000313" key="2">
    <source>
        <dbReference type="EMBL" id="KHN88941.1"/>
    </source>
</evidence>
<evidence type="ECO:0000259" key="1">
    <source>
        <dbReference type="Pfam" id="PF02230"/>
    </source>
</evidence>
<dbReference type="PANTHER" id="PTHR12277:SF81">
    <property type="entry name" value="PROTEIN ABHD13"/>
    <property type="match status" value="1"/>
</dbReference>
<dbReference type="GO" id="GO:0008474">
    <property type="term" value="F:palmitoyl-(protein) hydrolase activity"/>
    <property type="evidence" value="ECO:0007669"/>
    <property type="project" value="TreeGrafter"/>
</dbReference>
<dbReference type="Gene3D" id="3.40.50.1820">
    <property type="entry name" value="alpha/beta hydrolase"/>
    <property type="match status" value="1"/>
</dbReference>
<sequence>YLITELSIASTSIILWGYSIGASASIELALNATDIAGVILLSPPASFLRTVCWCMDKIRAPTLIAHGMLDTMVPLDHVQALYKRCPAAVEPLWIPDVGHNNMENSAILWKRIRKFLARCGFFIVLPL</sequence>
<dbReference type="Pfam" id="PF02230">
    <property type="entry name" value="Abhydrolase_2"/>
    <property type="match status" value="1"/>
</dbReference>
<evidence type="ECO:0000313" key="3">
    <source>
        <dbReference type="Proteomes" id="UP000031036"/>
    </source>
</evidence>
<dbReference type="EMBL" id="JPKZ01000144">
    <property type="protein sequence ID" value="KHN88941.1"/>
    <property type="molecule type" value="Genomic_DNA"/>
</dbReference>
<dbReference type="AlphaFoldDB" id="A0A0B2VZF8"/>
<dbReference type="OrthoDB" id="446723at2759"/>
<dbReference type="PANTHER" id="PTHR12277">
    <property type="entry name" value="ALPHA/BETA HYDROLASE DOMAIN-CONTAINING PROTEIN"/>
    <property type="match status" value="1"/>
</dbReference>
<feature type="non-terminal residue" evidence="2">
    <location>
        <position position="1"/>
    </location>
</feature>
<gene>
    <name evidence="2" type="primary">Abhd17a</name>
    <name evidence="2" type="ORF">Tcan_11874</name>
</gene>
<organism evidence="2 3">
    <name type="scientific">Toxocara canis</name>
    <name type="common">Canine roundworm</name>
    <dbReference type="NCBI Taxonomy" id="6265"/>
    <lineage>
        <taxon>Eukaryota</taxon>
        <taxon>Metazoa</taxon>
        <taxon>Ecdysozoa</taxon>
        <taxon>Nematoda</taxon>
        <taxon>Chromadorea</taxon>
        <taxon>Rhabditida</taxon>
        <taxon>Spirurina</taxon>
        <taxon>Ascaridomorpha</taxon>
        <taxon>Ascaridoidea</taxon>
        <taxon>Toxocaridae</taxon>
        <taxon>Toxocara</taxon>
    </lineage>
</organism>
<comment type="caution">
    <text evidence="2">The sequence shown here is derived from an EMBL/GenBank/DDBJ whole genome shotgun (WGS) entry which is preliminary data.</text>
</comment>
<keyword evidence="2" id="KW-0378">Hydrolase</keyword>
<dbReference type="STRING" id="6265.A0A0B2VZF8"/>
<dbReference type="InterPro" id="IPR003140">
    <property type="entry name" value="PLipase/COase/thioEstase"/>
</dbReference>
<dbReference type="InterPro" id="IPR029058">
    <property type="entry name" value="AB_hydrolase_fold"/>
</dbReference>